<proteinExistence type="predicted"/>
<evidence type="ECO:0000313" key="2">
    <source>
        <dbReference type="EMBL" id="TVY41141.1"/>
    </source>
</evidence>
<dbReference type="EMBL" id="QGMG01002008">
    <property type="protein sequence ID" value="TVY41141.1"/>
    <property type="molecule type" value="Genomic_DNA"/>
</dbReference>
<evidence type="ECO:0000313" key="3">
    <source>
        <dbReference type="Proteomes" id="UP000481288"/>
    </source>
</evidence>
<sequence length="309" mass="33930">MASASTVPTVPTVPTRFMILSDTHLCQIGHAAIIGGRFMGPPPTCDVVLHCGDLTNYGSDDELQYSLTMLNRIEAELKLVIAGNHEKDLDPRKTNPSDNPGFLRHKAAVDVMMGPWAHAAGVTYLTEGLNTFTLKNGAAFTVYSSPYTPAFCNMAFAYNRHDDRFNPAGKGAPGFRCIAENPIPDFPGVDIVMTHGPPRYMMDRVENGNAGCESLIRAVSRARPLLHCFGHIHEGYGAKLVQWNEDEELIGPRAIARVIEGKNDFPRATYCPVKFGKETIMVNAAITNSEFQPLNAPWLLTFELPKLVD</sequence>
<protein>
    <submittedName>
        <fullName evidence="2">Putative rhamnogalacturonate lyase C</fullName>
    </submittedName>
</protein>
<dbReference type="InterPro" id="IPR004843">
    <property type="entry name" value="Calcineurin-like_PHP"/>
</dbReference>
<evidence type="ECO:0000259" key="1">
    <source>
        <dbReference type="Pfam" id="PF00149"/>
    </source>
</evidence>
<dbReference type="PANTHER" id="PTHR12905:SF0">
    <property type="entry name" value="CALCINEURIN-LIKE PHOSPHOESTERASE DOMAIN-CONTAINING PROTEIN"/>
    <property type="match status" value="1"/>
</dbReference>
<organism evidence="2 3">
    <name type="scientific">Lachnellula cervina</name>
    <dbReference type="NCBI Taxonomy" id="1316786"/>
    <lineage>
        <taxon>Eukaryota</taxon>
        <taxon>Fungi</taxon>
        <taxon>Dikarya</taxon>
        <taxon>Ascomycota</taxon>
        <taxon>Pezizomycotina</taxon>
        <taxon>Leotiomycetes</taxon>
        <taxon>Helotiales</taxon>
        <taxon>Lachnaceae</taxon>
        <taxon>Lachnellula</taxon>
    </lineage>
</organism>
<keyword evidence="3" id="KW-1185">Reference proteome</keyword>
<name>A0A7D8YGG1_9HELO</name>
<dbReference type="CDD" id="cd07379">
    <property type="entry name" value="MPP_239FB"/>
    <property type="match status" value="1"/>
</dbReference>
<dbReference type="PANTHER" id="PTHR12905">
    <property type="entry name" value="METALLOPHOSPHOESTERASE"/>
    <property type="match status" value="1"/>
</dbReference>
<gene>
    <name evidence="2" type="primary">rglC_3</name>
    <name evidence="2" type="ORF">LCER1_G008936</name>
</gene>
<feature type="domain" description="Calcineurin-like phosphoesterase" evidence="1">
    <location>
        <begin position="16"/>
        <end position="234"/>
    </location>
</feature>
<dbReference type="AlphaFoldDB" id="A0A7D8YGG1"/>
<comment type="caution">
    <text evidence="2">The sequence shown here is derived from an EMBL/GenBank/DDBJ whole genome shotgun (WGS) entry which is preliminary data.</text>
</comment>
<dbReference type="OrthoDB" id="630188at2759"/>
<dbReference type="SUPFAM" id="SSF56300">
    <property type="entry name" value="Metallo-dependent phosphatases"/>
    <property type="match status" value="1"/>
</dbReference>
<dbReference type="GO" id="GO:0016829">
    <property type="term" value="F:lyase activity"/>
    <property type="evidence" value="ECO:0007669"/>
    <property type="project" value="UniProtKB-KW"/>
</dbReference>
<reference evidence="2 3" key="1">
    <citation type="submission" date="2018-05" db="EMBL/GenBank/DDBJ databases">
        <title>Whole genome sequencing for identification of molecular markers to develop diagnostic detection tools for the regulated plant pathogen Lachnellula willkommii.</title>
        <authorList>
            <person name="Giroux E."/>
            <person name="Bilodeau G."/>
        </authorList>
    </citation>
    <scope>NUCLEOTIDE SEQUENCE [LARGE SCALE GENOMIC DNA]</scope>
    <source>
        <strain evidence="2 3">CBS 625.97</strain>
    </source>
</reference>
<keyword evidence="2" id="KW-0456">Lyase</keyword>
<dbReference type="InterPro" id="IPR051693">
    <property type="entry name" value="UPF0046_metallophosphoest"/>
</dbReference>
<dbReference type="Gene3D" id="3.60.21.10">
    <property type="match status" value="1"/>
</dbReference>
<dbReference type="Pfam" id="PF00149">
    <property type="entry name" value="Metallophos"/>
    <property type="match status" value="1"/>
</dbReference>
<dbReference type="GO" id="GO:0016787">
    <property type="term" value="F:hydrolase activity"/>
    <property type="evidence" value="ECO:0007669"/>
    <property type="project" value="InterPro"/>
</dbReference>
<dbReference type="Proteomes" id="UP000481288">
    <property type="component" value="Unassembled WGS sequence"/>
</dbReference>
<accession>A0A7D8YGG1</accession>
<dbReference type="InterPro" id="IPR029052">
    <property type="entry name" value="Metallo-depent_PP-like"/>
</dbReference>